<dbReference type="GO" id="GO:0008234">
    <property type="term" value="F:cysteine-type peptidase activity"/>
    <property type="evidence" value="ECO:0007669"/>
    <property type="project" value="UniProtKB-KW"/>
</dbReference>
<evidence type="ECO:0000259" key="11">
    <source>
        <dbReference type="PROSITE" id="PS51935"/>
    </source>
</evidence>
<dbReference type="PANTHER" id="PTHR47360">
    <property type="entry name" value="MUREIN DD-ENDOPEPTIDASE MEPS/MUREIN LD-CARBOXYPEPTIDASE"/>
    <property type="match status" value="1"/>
</dbReference>
<dbReference type="RefSeq" id="WP_075985160.1">
    <property type="nucleotide sequence ID" value="NZ_AP018046.1"/>
</dbReference>
<comment type="subcellular location">
    <subcellularLocation>
        <location evidence="1">Membrane</location>
        <topology evidence="1">Lipid-anchor</topology>
    </subcellularLocation>
</comment>
<evidence type="ECO:0000256" key="10">
    <source>
        <dbReference type="SAM" id="SignalP"/>
    </source>
</evidence>
<evidence type="ECO:0000313" key="13">
    <source>
        <dbReference type="EMBL" id="QOD58552.1"/>
    </source>
</evidence>
<evidence type="ECO:0000256" key="9">
    <source>
        <dbReference type="ARBA" id="ARBA00023288"/>
    </source>
</evidence>
<dbReference type="PANTHER" id="PTHR47360:SF3">
    <property type="entry name" value="MUREIN DD-ENDOPEPTIDASE MEPS_MUREIN LD-CARBOXYPEPTIDASE"/>
    <property type="match status" value="1"/>
</dbReference>
<gene>
    <name evidence="13" type="ORF">IC627_17110</name>
    <name evidence="12" type="ORF">PDPUS_2_00374</name>
</gene>
<dbReference type="AlphaFoldDB" id="A0A1Q9GVI9"/>
<dbReference type="Proteomes" id="UP000516656">
    <property type="component" value="Chromosome 2"/>
</dbReference>
<evidence type="ECO:0000256" key="2">
    <source>
        <dbReference type="ARBA" id="ARBA00007074"/>
    </source>
</evidence>
<comment type="similarity">
    <text evidence="2">Belongs to the peptidase C40 family.</text>
</comment>
<organism evidence="13 15">
    <name type="scientific">Photobacterium damsela subsp. piscicida</name>
    <name type="common">Pasteurella piscicida</name>
    <dbReference type="NCBI Taxonomy" id="38294"/>
    <lineage>
        <taxon>Bacteria</taxon>
        <taxon>Pseudomonadati</taxon>
        <taxon>Pseudomonadota</taxon>
        <taxon>Gammaproteobacteria</taxon>
        <taxon>Vibrionales</taxon>
        <taxon>Vibrionaceae</taxon>
        <taxon>Photobacterium</taxon>
    </lineage>
</organism>
<dbReference type="EMBL" id="AP018046">
    <property type="protein sequence ID" value="BAX54960.1"/>
    <property type="molecule type" value="Genomic_DNA"/>
</dbReference>
<dbReference type="PROSITE" id="PS51935">
    <property type="entry name" value="NLPC_P60"/>
    <property type="match status" value="1"/>
</dbReference>
<evidence type="ECO:0000313" key="12">
    <source>
        <dbReference type="EMBL" id="BAX54960.1"/>
    </source>
</evidence>
<keyword evidence="9" id="KW-0449">Lipoprotein</keyword>
<keyword evidence="8" id="KW-0564">Palmitate</keyword>
<keyword evidence="4 10" id="KW-0732">Signal</keyword>
<evidence type="ECO:0000256" key="7">
    <source>
        <dbReference type="ARBA" id="ARBA00023136"/>
    </source>
</evidence>
<evidence type="ECO:0000256" key="3">
    <source>
        <dbReference type="ARBA" id="ARBA00022670"/>
    </source>
</evidence>
<dbReference type="Gene3D" id="3.90.1720.10">
    <property type="entry name" value="endopeptidase domain like (from Nostoc punctiforme)"/>
    <property type="match status" value="1"/>
</dbReference>
<evidence type="ECO:0000313" key="14">
    <source>
        <dbReference type="Proteomes" id="UP000218676"/>
    </source>
</evidence>
<evidence type="ECO:0000256" key="5">
    <source>
        <dbReference type="ARBA" id="ARBA00022801"/>
    </source>
</evidence>
<dbReference type="SUPFAM" id="SSF54001">
    <property type="entry name" value="Cysteine proteinases"/>
    <property type="match status" value="1"/>
</dbReference>
<evidence type="ECO:0000313" key="15">
    <source>
        <dbReference type="Proteomes" id="UP000516656"/>
    </source>
</evidence>
<dbReference type="GO" id="GO:0016020">
    <property type="term" value="C:membrane"/>
    <property type="evidence" value="ECO:0007669"/>
    <property type="project" value="UniProtKB-SubCell"/>
</dbReference>
<dbReference type="PROSITE" id="PS51257">
    <property type="entry name" value="PROKAR_LIPOPROTEIN"/>
    <property type="match status" value="1"/>
</dbReference>
<evidence type="ECO:0000256" key="4">
    <source>
        <dbReference type="ARBA" id="ARBA00022729"/>
    </source>
</evidence>
<keyword evidence="3" id="KW-0645">Protease</keyword>
<keyword evidence="6" id="KW-0788">Thiol protease</keyword>
<dbReference type="InterPro" id="IPR038765">
    <property type="entry name" value="Papain-like_cys_pep_sf"/>
</dbReference>
<dbReference type="Proteomes" id="UP000218676">
    <property type="component" value="Chromosome 2"/>
</dbReference>
<name>A0A1Q9GVI9_PHODP</name>
<reference evidence="12" key="1">
    <citation type="journal article" date="2017" name="Genome Announc.">
        <title>Whole-Genome Sequence of Photobacterium damselae subsp. piscicida Strain 91-197, Isolated from Hybrid Striped Bass (Morone sp.) in the United States.</title>
        <authorList>
            <person name="Teru Y."/>
            <person name="Hikima J."/>
            <person name="Kono T."/>
            <person name="Sakai M."/>
            <person name="Takano T."/>
            <person name="Hawke J.P."/>
            <person name="Takeyama H."/>
            <person name="Aoki T."/>
        </authorList>
    </citation>
    <scope>NUCLEOTIDE SEQUENCE</scope>
    <source>
        <strain evidence="12">91-197</strain>
    </source>
</reference>
<evidence type="ECO:0000256" key="6">
    <source>
        <dbReference type="ARBA" id="ARBA00022807"/>
    </source>
</evidence>
<dbReference type="EMBL" id="CP061855">
    <property type="protein sequence ID" value="QOD58552.1"/>
    <property type="molecule type" value="Genomic_DNA"/>
</dbReference>
<keyword evidence="5" id="KW-0378">Hydrolase</keyword>
<dbReference type="InterPro" id="IPR000064">
    <property type="entry name" value="NLP_P60_dom"/>
</dbReference>
<dbReference type="Pfam" id="PF00877">
    <property type="entry name" value="NLPC_P60"/>
    <property type="match status" value="1"/>
</dbReference>
<accession>A0A1Q9GVI9</accession>
<reference evidence="14" key="2">
    <citation type="submission" date="2017-05" db="EMBL/GenBank/DDBJ databases">
        <title>Whole genome sequence of fish pathogenic bacteria, Photobacterium damselae subsp. piscicida, strain 91-197, isolated from hybrid striped bass (Morone sp.) in USA.</title>
        <authorList>
            <person name="Teru Y."/>
            <person name="Hikima J."/>
            <person name="Kono T."/>
            <person name="Sakai M."/>
            <person name="Takano T."/>
            <person name="Hawke J.P."/>
            <person name="Takeyama H."/>
            <person name="Aoki T."/>
        </authorList>
    </citation>
    <scope>NUCLEOTIDE SEQUENCE [LARGE SCALE GENOMIC DNA]</scope>
    <source>
        <strain evidence="14">91-197</strain>
    </source>
</reference>
<evidence type="ECO:0000256" key="1">
    <source>
        <dbReference type="ARBA" id="ARBA00004635"/>
    </source>
</evidence>
<sequence>MIKTNRNKTFLFVGLLVSLVTGCSSTEGVQSEPNKQASANYTENQPDQIGDLIASLNQGKKTKPQASGGFSSVYRSWKGTPYRYGGTTRRGIDCSAFVQVGYSNVYDLALPRTTAEQVKKGKKVSRANAREGDLVFFRTGRNSRHVGIYLGNSEFLHASRSKGVIISSLDNPYWRRTFWQIRRMPK</sequence>
<keyword evidence="7" id="KW-0472">Membrane</keyword>
<protein>
    <submittedName>
        <fullName evidence="13">C40 family peptidase</fullName>
    </submittedName>
    <submittedName>
        <fullName evidence="12">Murein DD-endopeptidase MepS/Murein LD-carboxypeptidase</fullName>
    </submittedName>
</protein>
<feature type="domain" description="NlpC/P60" evidence="11">
    <location>
        <begin position="64"/>
        <end position="185"/>
    </location>
</feature>
<feature type="chain" id="PRO_5011899522" evidence="10">
    <location>
        <begin position="27"/>
        <end position="186"/>
    </location>
</feature>
<feature type="signal peptide" evidence="10">
    <location>
        <begin position="1"/>
        <end position="26"/>
    </location>
</feature>
<dbReference type="InterPro" id="IPR052062">
    <property type="entry name" value="Murein_DD/LD_carboxypeptidase"/>
</dbReference>
<evidence type="ECO:0000256" key="8">
    <source>
        <dbReference type="ARBA" id="ARBA00023139"/>
    </source>
</evidence>
<dbReference type="GO" id="GO:0006508">
    <property type="term" value="P:proteolysis"/>
    <property type="evidence" value="ECO:0007669"/>
    <property type="project" value="UniProtKB-KW"/>
</dbReference>
<proteinExistence type="inferred from homology"/>
<reference evidence="13 15" key="3">
    <citation type="submission" date="2020-09" db="EMBL/GenBank/DDBJ databases">
        <title>Complete, closed and curated genome sequences of Photobacterium damselae subsp. piscicida isolates from Australia indicate localised evolution and additional plasmid-borne pathogenicity mechanisms.</title>
        <authorList>
            <person name="Baseggio L."/>
            <person name="Silayeva O."/>
            <person name="Buller N."/>
            <person name="Landos M."/>
            <person name="Engelstaedter J."/>
            <person name="Barnes A.C."/>
        </authorList>
    </citation>
    <scope>NUCLEOTIDE SEQUENCE [LARGE SCALE GENOMIC DNA]</scope>
    <source>
        <strain evidence="13 15">AS-16-0540-1</strain>
    </source>
</reference>